<keyword evidence="2" id="KW-0378">Hydrolase</keyword>
<evidence type="ECO:0000256" key="3">
    <source>
        <dbReference type="SAM" id="MobiDB-lite"/>
    </source>
</evidence>
<dbReference type="Pfam" id="PF00328">
    <property type="entry name" value="His_Phos_2"/>
    <property type="match status" value="1"/>
</dbReference>
<dbReference type="OMA" id="SWPPFTS"/>
<dbReference type="AlphaFoldDB" id="A0A1M8A0M4"/>
<dbReference type="SUPFAM" id="SSF53254">
    <property type="entry name" value="Phosphoglycerate mutase-like"/>
    <property type="match status" value="1"/>
</dbReference>
<dbReference type="EMBL" id="LT671821">
    <property type="protein sequence ID" value="SHO75986.1"/>
    <property type="molecule type" value="Genomic_DNA"/>
</dbReference>
<dbReference type="InterPro" id="IPR033379">
    <property type="entry name" value="Acid_Pase_AS"/>
</dbReference>
<evidence type="ECO:0000313" key="5">
    <source>
        <dbReference type="Proteomes" id="UP000186303"/>
    </source>
</evidence>
<dbReference type="Gene3D" id="3.40.50.1240">
    <property type="entry name" value="Phosphoglycerate mutase-like"/>
    <property type="match status" value="1"/>
</dbReference>
<organism evidence="4 5">
    <name type="scientific">Malassezia sympodialis (strain ATCC 42132)</name>
    <name type="common">Atopic eczema-associated yeast</name>
    <dbReference type="NCBI Taxonomy" id="1230383"/>
    <lineage>
        <taxon>Eukaryota</taxon>
        <taxon>Fungi</taxon>
        <taxon>Dikarya</taxon>
        <taxon>Basidiomycota</taxon>
        <taxon>Ustilaginomycotina</taxon>
        <taxon>Malasseziomycetes</taxon>
        <taxon>Malasseziales</taxon>
        <taxon>Malasseziaceae</taxon>
        <taxon>Malassezia</taxon>
    </lineage>
</organism>
<name>A0A1M8A0M4_MALS4</name>
<proteinExistence type="inferred from homology"/>
<evidence type="ECO:0008006" key="6">
    <source>
        <dbReference type="Google" id="ProtNLM"/>
    </source>
</evidence>
<dbReference type="OrthoDB" id="10257284at2759"/>
<dbReference type="Proteomes" id="UP000186303">
    <property type="component" value="Chromosome 1"/>
</dbReference>
<gene>
    <name evidence="4" type="ORF">MSYG_0320</name>
</gene>
<dbReference type="STRING" id="1230383.A0A1M8A0M4"/>
<dbReference type="PANTHER" id="PTHR11567">
    <property type="entry name" value="ACID PHOSPHATASE-RELATED"/>
    <property type="match status" value="1"/>
</dbReference>
<dbReference type="GO" id="GO:0016791">
    <property type="term" value="F:phosphatase activity"/>
    <property type="evidence" value="ECO:0007669"/>
    <property type="project" value="TreeGrafter"/>
</dbReference>
<reference evidence="5" key="1">
    <citation type="journal article" date="2017" name="Nucleic Acids Res.">
        <title>Proteogenomics produces comprehensive and highly accurate protein-coding gene annotation in a complete genome assembly of Malassezia sympodialis.</title>
        <authorList>
            <person name="Zhu Y."/>
            <person name="Engstroem P.G."/>
            <person name="Tellgren-Roth C."/>
            <person name="Baudo C.D."/>
            <person name="Kennell J.C."/>
            <person name="Sun S."/>
            <person name="Billmyre R.B."/>
            <person name="Schroeder M.S."/>
            <person name="Andersson A."/>
            <person name="Holm T."/>
            <person name="Sigurgeirsson B."/>
            <person name="Wu G."/>
            <person name="Sankaranarayanan S.R."/>
            <person name="Siddharthan R."/>
            <person name="Sanyal K."/>
            <person name="Lundeberg J."/>
            <person name="Nystedt B."/>
            <person name="Boekhout T."/>
            <person name="Dawson T.L. Jr."/>
            <person name="Heitman J."/>
            <person name="Scheynius A."/>
            <person name="Lehtioe J."/>
        </authorList>
    </citation>
    <scope>NUCLEOTIDE SEQUENCE [LARGE SCALE GENOMIC DNA]</scope>
    <source>
        <strain evidence="5">ATCC 42132</strain>
    </source>
</reference>
<evidence type="ECO:0000313" key="4">
    <source>
        <dbReference type="EMBL" id="SHO75986.1"/>
    </source>
</evidence>
<dbReference type="InterPro" id="IPR000560">
    <property type="entry name" value="His_Pase_clade-2"/>
</dbReference>
<dbReference type="PROSITE" id="PS00616">
    <property type="entry name" value="HIS_ACID_PHOSPHAT_1"/>
    <property type="match status" value="1"/>
</dbReference>
<dbReference type="InterPro" id="IPR050645">
    <property type="entry name" value="Histidine_acid_phosphatase"/>
</dbReference>
<protein>
    <recommendedName>
        <fullName evidence="6">Acid phosphatase</fullName>
    </recommendedName>
</protein>
<dbReference type="VEuPathDB" id="FungiDB:MSYG_0320"/>
<evidence type="ECO:0000256" key="1">
    <source>
        <dbReference type="ARBA" id="ARBA00005375"/>
    </source>
</evidence>
<evidence type="ECO:0000256" key="2">
    <source>
        <dbReference type="ARBA" id="ARBA00022801"/>
    </source>
</evidence>
<comment type="similarity">
    <text evidence="1">Belongs to the histidine acid phosphatase family.</text>
</comment>
<dbReference type="PANTHER" id="PTHR11567:SF110">
    <property type="entry name" value="2-PHOSPHOXYLOSE PHOSPHATASE 1"/>
    <property type="match status" value="1"/>
</dbReference>
<keyword evidence="5" id="KW-1185">Reference proteome</keyword>
<dbReference type="InterPro" id="IPR029033">
    <property type="entry name" value="His_PPase_superfam"/>
</dbReference>
<sequence>MSPTPTVAEGVAAPLPTGRGQFSRTLGWRDPPPHLELLQAAYVLRHGERTPVRRRLTTADPPVSSTWNLCHTSREFERSVLHMVGTDRLPALTQIQRRIEVAGQPGESPEIGQQGDCLLGELTDVGRLSMLRLGQALRKRYVDLEHLLPTTLVAGDQDKLYLRSTAMGRTIQSLDQVITGLLGPQNHAFVPHEYIRNPLDEDMLPYPRGCRRLHALMQKYAAEAARLYNPVLARYDHLVSPSDCGHLPRVNASPAVSGLIDTIRSLEAHALPIPPAFQDPSLLELMERAVLHEWFGGYRAPDPEERRQYRRLALGPFVESLYRPMERRAVRGDAEPLRLSVFLGHDATLVGLCHILDVFNDRWPAFHAGLAIELFRDRKETAPATEQHQPGYYVRCRYGDEELRLPGCRAPGQHYPGRPELCSLDAFRAIMVDRLRHPQQLTIQDECNMI</sequence>
<feature type="region of interest" description="Disordered" evidence="3">
    <location>
        <begin position="1"/>
        <end position="28"/>
    </location>
</feature>
<accession>A0A1M8A0M4</accession>
<dbReference type="CDD" id="cd07061">
    <property type="entry name" value="HP_HAP_like"/>
    <property type="match status" value="1"/>
</dbReference>